<dbReference type="Proteomes" id="UP001055117">
    <property type="component" value="Unassembled WGS sequence"/>
</dbReference>
<organism evidence="2 3">
    <name type="scientific">Methylobacterium cerastii</name>
    <dbReference type="NCBI Taxonomy" id="932741"/>
    <lineage>
        <taxon>Bacteria</taxon>
        <taxon>Pseudomonadati</taxon>
        <taxon>Pseudomonadota</taxon>
        <taxon>Alphaproteobacteria</taxon>
        <taxon>Hyphomicrobiales</taxon>
        <taxon>Methylobacteriaceae</taxon>
        <taxon>Methylobacterium</taxon>
    </lineage>
</organism>
<feature type="chain" id="PRO_5046338619" description="DUF2171 domain-containing protein" evidence="1">
    <location>
        <begin position="33"/>
        <end position="121"/>
    </location>
</feature>
<comment type="caution">
    <text evidence="2">The sequence shown here is derived from an EMBL/GenBank/DDBJ whole genome shotgun (WGS) entry which is preliminary data.</text>
</comment>
<protein>
    <recommendedName>
        <fullName evidence="4">DUF2171 domain-containing protein</fullName>
    </recommendedName>
</protein>
<feature type="signal peptide" evidence="1">
    <location>
        <begin position="1"/>
        <end position="32"/>
    </location>
</feature>
<accession>A0ABQ4QHS9</accession>
<dbReference type="RefSeq" id="WP_147831357.1">
    <property type="nucleotide sequence ID" value="NZ_BPQG01000038.1"/>
</dbReference>
<evidence type="ECO:0000313" key="2">
    <source>
        <dbReference type="EMBL" id="GJD44823.1"/>
    </source>
</evidence>
<evidence type="ECO:0008006" key="4">
    <source>
        <dbReference type="Google" id="ProtNLM"/>
    </source>
</evidence>
<proteinExistence type="predicted"/>
<reference evidence="2 3" key="1">
    <citation type="journal article" date="2021" name="Front. Microbiol.">
        <title>Comprehensive Comparative Genomics and Phenotyping of Methylobacterium Species.</title>
        <authorList>
            <person name="Alessa O."/>
            <person name="Ogura Y."/>
            <person name="Fujitani Y."/>
            <person name="Takami H."/>
            <person name="Hayashi T."/>
            <person name="Sahin N."/>
            <person name="Tani A."/>
        </authorList>
    </citation>
    <scope>NUCLEOTIDE SEQUENCE [LARGE SCALE GENOMIC DNA]</scope>
    <source>
        <strain evidence="2 3">DSM 23679</strain>
    </source>
</reference>
<sequence length="121" mass="12381">MRDRLQASPRRTAACRALASAAAILLAPAAFAQTTPVAGAARVTAHMEVVGADGAHVGTVDTVEDGTIVLAGTDRDAGGRPHVIPIAWIGTVDGKVLLTKPAAEAKAQWDRVGRPGGDPKR</sequence>
<dbReference type="EMBL" id="BPQG01000038">
    <property type="protein sequence ID" value="GJD44823.1"/>
    <property type="molecule type" value="Genomic_DNA"/>
</dbReference>
<keyword evidence="1" id="KW-0732">Signal</keyword>
<evidence type="ECO:0000256" key="1">
    <source>
        <dbReference type="SAM" id="SignalP"/>
    </source>
</evidence>
<dbReference type="Pfam" id="PF09939">
    <property type="entry name" value="DUF2171"/>
    <property type="match status" value="1"/>
</dbReference>
<dbReference type="InterPro" id="IPR018684">
    <property type="entry name" value="DUF2171"/>
</dbReference>
<name>A0ABQ4QHS9_9HYPH</name>
<gene>
    <name evidence="2" type="ORF">AFCDBAGC_2690</name>
</gene>
<keyword evidence="3" id="KW-1185">Reference proteome</keyword>
<evidence type="ECO:0000313" key="3">
    <source>
        <dbReference type="Proteomes" id="UP001055117"/>
    </source>
</evidence>